<feature type="compositionally biased region" description="Polar residues" evidence="1">
    <location>
        <begin position="7"/>
        <end position="17"/>
    </location>
</feature>
<proteinExistence type="predicted"/>
<protein>
    <submittedName>
        <fullName evidence="2">Uncharacterized protein</fullName>
    </submittedName>
</protein>
<evidence type="ECO:0000313" key="2">
    <source>
        <dbReference type="EMBL" id="PNG92805.1"/>
    </source>
</evidence>
<organism evidence="2 3">
    <name type="scientific">Streptomyces malaysiensis</name>
    <dbReference type="NCBI Taxonomy" id="92644"/>
    <lineage>
        <taxon>Bacteria</taxon>
        <taxon>Bacillati</taxon>
        <taxon>Actinomycetota</taxon>
        <taxon>Actinomycetes</taxon>
        <taxon>Kitasatosporales</taxon>
        <taxon>Streptomycetaceae</taxon>
        <taxon>Streptomyces</taxon>
        <taxon>Streptomyces violaceusniger group</taxon>
    </lineage>
</organism>
<evidence type="ECO:0000313" key="3">
    <source>
        <dbReference type="Proteomes" id="UP000236520"/>
    </source>
</evidence>
<sequence length="61" mass="6532">MIGTPASRLNSPAQNGRCQRHALKDSRQRLMRSLAPGDSALIENSSLGLAIGVIAVVLQQY</sequence>
<feature type="region of interest" description="Disordered" evidence="1">
    <location>
        <begin position="1"/>
        <end position="20"/>
    </location>
</feature>
<name>A0A2J7YXQ1_STRMQ</name>
<accession>A0A2J7YXQ1</accession>
<comment type="caution">
    <text evidence="2">The sequence shown here is derived from an EMBL/GenBank/DDBJ whole genome shotgun (WGS) entry which is preliminary data.</text>
</comment>
<reference evidence="2 3" key="1">
    <citation type="submission" date="2015-09" db="EMBL/GenBank/DDBJ databases">
        <title>Genome sequence, genome mining and natural product profiling of a biocontrol bacterium Streptomyces malaysiensis F913.</title>
        <authorList>
            <person name="Xu Y."/>
            <person name="Wei J."/>
            <person name="Xie J."/>
            <person name="Li T."/>
            <person name="Zhou Z."/>
        </authorList>
    </citation>
    <scope>NUCLEOTIDE SEQUENCE [LARGE SCALE GENOMIC DNA]</scope>
    <source>
        <strain evidence="2 3">F913</strain>
    </source>
</reference>
<evidence type="ECO:0000256" key="1">
    <source>
        <dbReference type="SAM" id="MobiDB-lite"/>
    </source>
</evidence>
<keyword evidence="3" id="KW-1185">Reference proteome</keyword>
<dbReference type="EMBL" id="LJIW01000002">
    <property type="protein sequence ID" value="PNG92805.1"/>
    <property type="molecule type" value="Genomic_DNA"/>
</dbReference>
<dbReference type="Proteomes" id="UP000236520">
    <property type="component" value="Unassembled WGS sequence"/>
</dbReference>
<gene>
    <name evidence="2" type="ORF">SMF913_28270</name>
</gene>
<dbReference type="AlphaFoldDB" id="A0A2J7YXQ1"/>